<gene>
    <name evidence="1" type="ORF">IscW_ISCW014206</name>
</gene>
<evidence type="ECO:0000313" key="2">
    <source>
        <dbReference type="EnsemblMetazoa" id="ISCW014206-PA"/>
    </source>
</evidence>
<dbReference type="Proteomes" id="UP000001555">
    <property type="component" value="Unassembled WGS sequence"/>
</dbReference>
<name>B7QI48_IXOSC</name>
<protein>
    <submittedName>
        <fullName evidence="1 2">Uncharacterized protein</fullName>
    </submittedName>
</protein>
<sequence>MAPLLRRSEAADGGRVFCAPPCEYTPHPLAHSVMGGVAPSFVVSRGTRKVGCTLRTRNKEKRFGSLPCTASDTRFHQLKVEAVTPEVARCCRGKGST</sequence>
<organism>
    <name type="scientific">Ixodes scapularis</name>
    <name type="common">Black-legged tick</name>
    <name type="synonym">Deer tick</name>
    <dbReference type="NCBI Taxonomy" id="6945"/>
    <lineage>
        <taxon>Eukaryota</taxon>
        <taxon>Metazoa</taxon>
        <taxon>Ecdysozoa</taxon>
        <taxon>Arthropoda</taxon>
        <taxon>Chelicerata</taxon>
        <taxon>Arachnida</taxon>
        <taxon>Acari</taxon>
        <taxon>Parasitiformes</taxon>
        <taxon>Ixodida</taxon>
        <taxon>Ixodoidea</taxon>
        <taxon>Ixodidae</taxon>
        <taxon>Ixodinae</taxon>
        <taxon>Ixodes</taxon>
    </lineage>
</organism>
<dbReference type="EMBL" id="ABJB010603006">
    <property type="status" value="NOT_ANNOTATED_CDS"/>
    <property type="molecule type" value="Genomic_DNA"/>
</dbReference>
<dbReference type="PaxDb" id="6945-B7QI48"/>
<reference evidence="2" key="2">
    <citation type="submission" date="2020-05" db="UniProtKB">
        <authorList>
            <consortium name="EnsemblMetazoa"/>
        </authorList>
    </citation>
    <scope>IDENTIFICATION</scope>
    <source>
        <strain evidence="2">wikel</strain>
    </source>
</reference>
<dbReference type="EnsemblMetazoa" id="ISCW014206-RA">
    <property type="protein sequence ID" value="ISCW014206-PA"/>
    <property type="gene ID" value="ISCW014206"/>
</dbReference>
<evidence type="ECO:0000313" key="1">
    <source>
        <dbReference type="EMBL" id="EEC18520.1"/>
    </source>
</evidence>
<reference evidence="1 3" key="1">
    <citation type="submission" date="2008-03" db="EMBL/GenBank/DDBJ databases">
        <title>Annotation of Ixodes scapularis.</title>
        <authorList>
            <consortium name="Ixodes scapularis Genome Project Consortium"/>
            <person name="Caler E."/>
            <person name="Hannick L.I."/>
            <person name="Bidwell S."/>
            <person name="Joardar V."/>
            <person name="Thiagarajan M."/>
            <person name="Amedeo P."/>
            <person name="Galinsky K.J."/>
            <person name="Schobel S."/>
            <person name="Inman J."/>
            <person name="Hostetler J."/>
            <person name="Miller J."/>
            <person name="Hammond M."/>
            <person name="Megy K."/>
            <person name="Lawson D."/>
            <person name="Kodira C."/>
            <person name="Sutton G."/>
            <person name="Meyer J."/>
            <person name="Hill C.A."/>
            <person name="Birren B."/>
            <person name="Nene V."/>
            <person name="Collins F."/>
            <person name="Alarcon-Chaidez F."/>
            <person name="Wikel S."/>
            <person name="Strausberg R."/>
        </authorList>
    </citation>
    <scope>NUCLEOTIDE SEQUENCE [LARGE SCALE GENOMIC DNA]</scope>
    <source>
        <strain evidence="3">Wikel</strain>
        <strain evidence="1">Wikel colony</strain>
    </source>
</reference>
<dbReference type="InParanoid" id="B7QI48"/>
<dbReference type="VEuPathDB" id="VectorBase:ISCI014206"/>
<dbReference type="HOGENOM" id="CLU_2349005_0_0_1"/>
<dbReference type="VEuPathDB" id="VectorBase:ISCW014206"/>
<proteinExistence type="predicted"/>
<evidence type="ECO:0000313" key="3">
    <source>
        <dbReference type="Proteomes" id="UP000001555"/>
    </source>
</evidence>
<accession>B7QI48</accession>
<keyword evidence="3" id="KW-1185">Reference proteome</keyword>
<dbReference type="EMBL" id="DS943635">
    <property type="protein sequence ID" value="EEC18520.1"/>
    <property type="molecule type" value="Genomic_DNA"/>
</dbReference>
<dbReference type="AlphaFoldDB" id="B7QI48"/>